<protein>
    <submittedName>
        <fullName evidence="1">Uncharacterized protein</fullName>
    </submittedName>
</protein>
<sequence>MSLSDTKYQCGTVSYKQVLCKAEEFAPGRNSGHLKPPSLTQSQKQGTCIVIIGWRDNIDESDHLKRAKCPCCPCAAPRANSRAPHNTVKLFRKKSRGRNTGLIGLTVFTFQTEIKSF</sequence>
<accession>A0A0L7R2D5</accession>
<dbReference type="EMBL" id="KQ414666">
    <property type="protein sequence ID" value="KOC64999.1"/>
    <property type="molecule type" value="Genomic_DNA"/>
</dbReference>
<gene>
    <name evidence="1" type="ORF">WH47_04589</name>
</gene>
<dbReference type="AlphaFoldDB" id="A0A0L7R2D5"/>
<organism evidence="1 2">
    <name type="scientific">Habropoda laboriosa</name>
    <dbReference type="NCBI Taxonomy" id="597456"/>
    <lineage>
        <taxon>Eukaryota</taxon>
        <taxon>Metazoa</taxon>
        <taxon>Ecdysozoa</taxon>
        <taxon>Arthropoda</taxon>
        <taxon>Hexapoda</taxon>
        <taxon>Insecta</taxon>
        <taxon>Pterygota</taxon>
        <taxon>Neoptera</taxon>
        <taxon>Endopterygota</taxon>
        <taxon>Hymenoptera</taxon>
        <taxon>Apocrita</taxon>
        <taxon>Aculeata</taxon>
        <taxon>Apoidea</taxon>
        <taxon>Anthophila</taxon>
        <taxon>Apidae</taxon>
        <taxon>Habropoda</taxon>
    </lineage>
</organism>
<dbReference type="Proteomes" id="UP000053825">
    <property type="component" value="Unassembled WGS sequence"/>
</dbReference>
<evidence type="ECO:0000313" key="2">
    <source>
        <dbReference type="Proteomes" id="UP000053825"/>
    </source>
</evidence>
<reference evidence="1 2" key="1">
    <citation type="submission" date="2015-07" db="EMBL/GenBank/DDBJ databases">
        <title>The genome of Habropoda laboriosa.</title>
        <authorList>
            <person name="Pan H."/>
            <person name="Kapheim K."/>
        </authorList>
    </citation>
    <scope>NUCLEOTIDE SEQUENCE [LARGE SCALE GENOMIC DNA]</scope>
    <source>
        <strain evidence="1">0110345459</strain>
    </source>
</reference>
<proteinExistence type="predicted"/>
<name>A0A0L7R2D5_9HYME</name>
<evidence type="ECO:0000313" key="1">
    <source>
        <dbReference type="EMBL" id="KOC64999.1"/>
    </source>
</evidence>
<keyword evidence="2" id="KW-1185">Reference proteome</keyword>